<feature type="chain" id="PRO_5036944787" evidence="1">
    <location>
        <begin position="23"/>
        <end position="217"/>
    </location>
</feature>
<accession>A0A932YWC2</accession>
<protein>
    <submittedName>
        <fullName evidence="2">Uncharacterized protein</fullName>
    </submittedName>
</protein>
<reference evidence="2" key="1">
    <citation type="submission" date="2020-07" db="EMBL/GenBank/DDBJ databases">
        <title>Huge and variable diversity of episymbiotic CPR bacteria and DPANN archaea in groundwater ecosystems.</title>
        <authorList>
            <person name="He C.Y."/>
            <person name="Keren R."/>
            <person name="Whittaker M."/>
            <person name="Farag I.F."/>
            <person name="Doudna J."/>
            <person name="Cate J.H.D."/>
            <person name="Banfield J.F."/>
        </authorList>
    </citation>
    <scope>NUCLEOTIDE SEQUENCE</scope>
    <source>
        <strain evidence="2">NC_groundwater_1226_Ag_S-0.1um_59_124</strain>
    </source>
</reference>
<proteinExistence type="predicted"/>
<evidence type="ECO:0000256" key="1">
    <source>
        <dbReference type="SAM" id="SignalP"/>
    </source>
</evidence>
<evidence type="ECO:0000313" key="2">
    <source>
        <dbReference type="EMBL" id="MBI4132270.1"/>
    </source>
</evidence>
<dbReference type="Proteomes" id="UP000704960">
    <property type="component" value="Unassembled WGS sequence"/>
</dbReference>
<organism evidence="2 3">
    <name type="scientific">Candidatus Sungiibacteriota bacterium</name>
    <dbReference type="NCBI Taxonomy" id="2750080"/>
    <lineage>
        <taxon>Bacteria</taxon>
        <taxon>Candidatus Sungiibacteriota</taxon>
    </lineage>
</organism>
<comment type="caution">
    <text evidence="2">The sequence shown here is derived from an EMBL/GenBank/DDBJ whole genome shotgun (WGS) entry which is preliminary data.</text>
</comment>
<sequence length="217" mass="23073">MNHRLVTALVIALLTAVPPASAQPQGFREFVISVWSYSRSTSAGRTLLGQLASGGRGRQSRDIGDQILDLAVQGGVIRYPECAPFVLEFFDASGEIAAGPSILVNGVPRPIPPSGKNEIAVEVCGRDSASGAIAIPVNPPWNAPAIAVEVRSPFNLSTTPVIVYPGREDPVSRTYSLKTCGPQTIGRCGGRYVAGQPTSLWARLRTADVTYFHFVVD</sequence>
<gene>
    <name evidence="2" type="ORF">HY474_01425</name>
</gene>
<dbReference type="EMBL" id="JACQMJ010000006">
    <property type="protein sequence ID" value="MBI4132270.1"/>
    <property type="molecule type" value="Genomic_DNA"/>
</dbReference>
<feature type="signal peptide" evidence="1">
    <location>
        <begin position="1"/>
        <end position="22"/>
    </location>
</feature>
<keyword evidence="1" id="KW-0732">Signal</keyword>
<evidence type="ECO:0000313" key="3">
    <source>
        <dbReference type="Proteomes" id="UP000704960"/>
    </source>
</evidence>
<dbReference type="AlphaFoldDB" id="A0A932YWC2"/>
<name>A0A932YWC2_9BACT</name>